<dbReference type="PANTHER" id="PTHR30032:SF4">
    <property type="entry name" value="AMIDASE ENHANCER"/>
    <property type="match status" value="1"/>
</dbReference>
<comment type="caution">
    <text evidence="3">The sequence shown here is derived from an EMBL/GenBank/DDBJ whole genome shotgun (WGS) entry which is preliminary data.</text>
</comment>
<dbReference type="NCBIfam" id="TIGR02669">
    <property type="entry name" value="SpoIID_LytB"/>
    <property type="match status" value="1"/>
</dbReference>
<evidence type="ECO:0000259" key="2">
    <source>
        <dbReference type="Pfam" id="PF08486"/>
    </source>
</evidence>
<proteinExistence type="predicted"/>
<dbReference type="EMBL" id="JAAHFQ010000379">
    <property type="protein sequence ID" value="NER29509.1"/>
    <property type="molecule type" value="Genomic_DNA"/>
</dbReference>
<dbReference type="InterPro" id="IPR013693">
    <property type="entry name" value="SpoIID/LytB_N"/>
</dbReference>
<dbReference type="GO" id="GO:0030288">
    <property type="term" value="C:outer membrane-bounded periplasmic space"/>
    <property type="evidence" value="ECO:0007669"/>
    <property type="project" value="TreeGrafter"/>
</dbReference>
<evidence type="ECO:0000313" key="3">
    <source>
        <dbReference type="EMBL" id="NER29509.1"/>
    </source>
</evidence>
<accession>A0A6B3N8R8</accession>
<sequence>MKERHPFFKPSALWSISLFSVAVFVPLVLAKSLLPRSEESVKSSLETAPEQLQEQILNQQEWRHRIISQSLSLDLNSATSKGKSTSLIAVANSQKSLSPQHSSKSQPSANNQTPIPDLSQQPPLVEMRVVIAKGVNSLVVASSTPAELLDGNGKVIGKLTANQGKNVLPNGPNIRIGNLQTAKGVWVTPTKEGLVFVGESWYRGDLLLISQGDSLLAVNYVDLESYLKSVVGAEMNPGWPMAALKAQAVAARSYALVHSLRPADALYDLGSTQRWQVYKGMKSEWNTTNIAVQETTGLFLSYKGGVVESMYAASDSIVTNVFGGMGMSQNGAKDLAVKGYNYQEILANYYQGASLSWIESGKASDPKK</sequence>
<dbReference type="InterPro" id="IPR013486">
    <property type="entry name" value="SpoIID/LytB"/>
</dbReference>
<organism evidence="3">
    <name type="scientific">Symploca sp. SIO1C4</name>
    <dbReference type="NCBI Taxonomy" id="2607765"/>
    <lineage>
        <taxon>Bacteria</taxon>
        <taxon>Bacillati</taxon>
        <taxon>Cyanobacteriota</taxon>
        <taxon>Cyanophyceae</taxon>
        <taxon>Coleofasciculales</taxon>
        <taxon>Coleofasciculaceae</taxon>
        <taxon>Symploca</taxon>
    </lineage>
</organism>
<protein>
    <submittedName>
        <fullName evidence="3">SpoIID/LytB domain-containing protein</fullName>
    </submittedName>
</protein>
<feature type="domain" description="Sporulation stage II protein D amidase enhancer LytB N-terminal" evidence="2">
    <location>
        <begin position="213"/>
        <end position="302"/>
    </location>
</feature>
<evidence type="ECO:0000256" key="1">
    <source>
        <dbReference type="SAM" id="MobiDB-lite"/>
    </source>
</evidence>
<dbReference type="AlphaFoldDB" id="A0A6B3N8R8"/>
<dbReference type="GO" id="GO:0030435">
    <property type="term" value="P:sporulation resulting in formation of a cellular spore"/>
    <property type="evidence" value="ECO:0007669"/>
    <property type="project" value="InterPro"/>
</dbReference>
<feature type="region of interest" description="Disordered" evidence="1">
    <location>
        <begin position="93"/>
        <end position="119"/>
    </location>
</feature>
<gene>
    <name evidence="3" type="ORF">F6J89_18255</name>
</gene>
<dbReference type="InterPro" id="IPR051922">
    <property type="entry name" value="Bact_Sporulation_Assoc"/>
</dbReference>
<dbReference type="Pfam" id="PF08486">
    <property type="entry name" value="SpoIID"/>
    <property type="match status" value="1"/>
</dbReference>
<dbReference type="PANTHER" id="PTHR30032">
    <property type="entry name" value="N-ACETYLMURAMOYL-L-ALANINE AMIDASE-RELATED"/>
    <property type="match status" value="1"/>
</dbReference>
<reference evidence="3" key="1">
    <citation type="submission" date="2019-11" db="EMBL/GenBank/DDBJ databases">
        <title>Genomic insights into an expanded diversity of filamentous marine cyanobacteria reveals the extraordinary biosynthetic potential of Moorea and Okeania.</title>
        <authorList>
            <person name="Ferreira Leao T."/>
            <person name="Wang M."/>
            <person name="Moss N."/>
            <person name="Da Silva R."/>
            <person name="Sanders J."/>
            <person name="Nurk S."/>
            <person name="Gurevich A."/>
            <person name="Humphrey G."/>
            <person name="Reher R."/>
            <person name="Zhu Q."/>
            <person name="Belda-Ferre P."/>
            <person name="Glukhov E."/>
            <person name="Rex R."/>
            <person name="Dorrestein P.C."/>
            <person name="Knight R."/>
            <person name="Pevzner P."/>
            <person name="Gerwick W.H."/>
            <person name="Gerwick L."/>
        </authorList>
    </citation>
    <scope>NUCLEOTIDE SEQUENCE</scope>
    <source>
        <strain evidence="3">SIO1C4</strain>
    </source>
</reference>
<name>A0A6B3N8R8_9CYAN</name>